<evidence type="ECO:0000313" key="2">
    <source>
        <dbReference type="EMBL" id="RVU16949.1"/>
    </source>
</evidence>
<dbReference type="AlphaFoldDB" id="A0A3S2YQZ4"/>
<name>A0A3S2YQZ4_9HYPH</name>
<keyword evidence="3" id="KW-1185">Reference proteome</keyword>
<proteinExistence type="predicted"/>
<comment type="caution">
    <text evidence="2">The sequence shown here is derived from an EMBL/GenBank/DDBJ whole genome shotgun (WGS) entry which is preliminary data.</text>
</comment>
<reference evidence="2 3" key="1">
    <citation type="submission" date="2019-01" db="EMBL/GenBank/DDBJ databases">
        <authorList>
            <person name="Chen W.-M."/>
        </authorList>
    </citation>
    <scope>NUCLEOTIDE SEQUENCE [LARGE SCALE GENOMIC DNA]</scope>
    <source>
        <strain evidence="2 3">TER-1</strain>
    </source>
</reference>
<dbReference type="OrthoDB" id="9984300at2"/>
<feature type="signal peptide" evidence="1">
    <location>
        <begin position="1"/>
        <end position="18"/>
    </location>
</feature>
<dbReference type="EMBL" id="SACP01000014">
    <property type="protein sequence ID" value="RVU16949.1"/>
    <property type="molecule type" value="Genomic_DNA"/>
</dbReference>
<evidence type="ECO:0000256" key="1">
    <source>
        <dbReference type="SAM" id="SignalP"/>
    </source>
</evidence>
<keyword evidence="1" id="KW-0732">Signal</keyword>
<accession>A0A3S2YQZ4</accession>
<organism evidence="2 3">
    <name type="scientific">Methylobacterium oryzihabitans</name>
    <dbReference type="NCBI Taxonomy" id="2499852"/>
    <lineage>
        <taxon>Bacteria</taxon>
        <taxon>Pseudomonadati</taxon>
        <taxon>Pseudomonadota</taxon>
        <taxon>Alphaproteobacteria</taxon>
        <taxon>Hyphomicrobiales</taxon>
        <taxon>Methylobacteriaceae</taxon>
        <taxon>Methylobacterium</taxon>
    </lineage>
</organism>
<gene>
    <name evidence="2" type="ORF">EOE48_15555</name>
</gene>
<feature type="chain" id="PRO_5018635599" evidence="1">
    <location>
        <begin position="19"/>
        <end position="105"/>
    </location>
</feature>
<dbReference type="Proteomes" id="UP000286997">
    <property type="component" value="Unassembled WGS sequence"/>
</dbReference>
<evidence type="ECO:0000313" key="3">
    <source>
        <dbReference type="Proteomes" id="UP000286997"/>
    </source>
</evidence>
<sequence>MRLAALAAALLAASGAGAQTLEMEQRLRTCLHEKAQHPADDGPAKASLQQKAEHLLGRCDTDKAAWLNACTASGNQSDCARRAEVRAVGALQDGKGAEGGGKGGH</sequence>
<protein>
    <submittedName>
        <fullName evidence="2">Uncharacterized protein</fullName>
    </submittedName>
</protein>